<sequence length="447" mass="50235">MKYLDTERAGFVLFFLATAFLAFVGGAVVVLSEVFPYKYFDDAYKAALALKEQKSVDDPYTQTDLWRDARTDERGVTINKPDAVYEGLTLYTSGDGAYANLIDMDGNIVHRWSLPYSKVWDKSPRDAEPRSDDLMFWDKVRMLPNGDLFAIYNAANDSPWGYGMVRIDRNSQLLWGYHAHTHHDLDITPDGRVITLTNAYIDEPIETFSTLEIPWLDDFVVELDGETGEELSKISLLHSFLNSPYRELAYAIPRFALADPLHANSVQFIDGPTARAFAPARGNSEQVMVSFRHPGAIGLIDLKSGEMTWAQHGPWLGQHYGRALQNGNFMLFDNYGNFKKKNDSRVLEVNPQSNAIVWRYTGDSDHPFKSGLRSSAEALPNGNRLITESDGGRLFEVNRAGDIVWEFINPVRGGEGDQFIPVVSAGQRIALGDIDADFLESLDITRR</sequence>
<protein>
    <submittedName>
        <fullName evidence="1">Arylsulfotransferase family protein</fullName>
    </submittedName>
</protein>
<dbReference type="InterPro" id="IPR053143">
    <property type="entry name" value="Arylsulfate_ST"/>
</dbReference>
<keyword evidence="2" id="KW-1185">Reference proteome</keyword>
<dbReference type="InterPro" id="IPR039535">
    <property type="entry name" value="ASST-like"/>
</dbReference>
<accession>A0ABT5YBS2</accession>
<organism evidence="1 2">
    <name type="scientific">Marinobacter iranensis</name>
    <dbReference type="NCBI Taxonomy" id="2962607"/>
    <lineage>
        <taxon>Bacteria</taxon>
        <taxon>Pseudomonadati</taxon>
        <taxon>Pseudomonadota</taxon>
        <taxon>Gammaproteobacteria</taxon>
        <taxon>Pseudomonadales</taxon>
        <taxon>Marinobacteraceae</taxon>
        <taxon>Marinobacter</taxon>
    </lineage>
</organism>
<dbReference type="SUPFAM" id="SSF50998">
    <property type="entry name" value="Quinoprotein alcohol dehydrogenase-like"/>
    <property type="match status" value="1"/>
</dbReference>
<dbReference type="PANTHER" id="PTHR35340:SF5">
    <property type="entry name" value="ASST-DOMAIN-CONTAINING PROTEIN"/>
    <property type="match status" value="1"/>
</dbReference>
<dbReference type="InterPro" id="IPR011047">
    <property type="entry name" value="Quinoprotein_ADH-like_sf"/>
</dbReference>
<evidence type="ECO:0000313" key="2">
    <source>
        <dbReference type="Proteomes" id="UP001143391"/>
    </source>
</evidence>
<dbReference type="EMBL" id="JANCMW010000007">
    <property type="protein sequence ID" value="MDF0751131.1"/>
    <property type="molecule type" value="Genomic_DNA"/>
</dbReference>
<reference evidence="1" key="1">
    <citation type="submission" date="2022-07" db="EMBL/GenBank/DDBJ databases">
        <title>Marinobacter iranensis a new bacterium isolate from a hipersaline lake in Iran.</title>
        <authorList>
            <person name="Mohammad A.M.A."/>
            <person name="Cristina S.-P."/>
            <person name="Antonio V."/>
        </authorList>
    </citation>
    <scope>NUCLEOTIDE SEQUENCE</scope>
    <source>
        <strain evidence="1">71-i</strain>
    </source>
</reference>
<name>A0ABT5YBS2_9GAMM</name>
<gene>
    <name evidence="1" type="ORF">NLU14_12940</name>
</gene>
<dbReference type="Gene3D" id="2.130.10.10">
    <property type="entry name" value="YVTN repeat-like/Quinoprotein amine dehydrogenase"/>
    <property type="match status" value="1"/>
</dbReference>
<dbReference type="Pfam" id="PF14269">
    <property type="entry name" value="Arylsulfotran_2"/>
    <property type="match status" value="1"/>
</dbReference>
<evidence type="ECO:0000313" key="1">
    <source>
        <dbReference type="EMBL" id="MDF0751131.1"/>
    </source>
</evidence>
<dbReference type="InterPro" id="IPR015943">
    <property type="entry name" value="WD40/YVTN_repeat-like_dom_sf"/>
</dbReference>
<comment type="caution">
    <text evidence="1">The sequence shown here is derived from an EMBL/GenBank/DDBJ whole genome shotgun (WGS) entry which is preliminary data.</text>
</comment>
<proteinExistence type="predicted"/>
<dbReference type="Proteomes" id="UP001143391">
    <property type="component" value="Unassembled WGS sequence"/>
</dbReference>
<dbReference type="PANTHER" id="PTHR35340">
    <property type="entry name" value="PQQ ENZYME REPEAT PROTEIN-RELATED"/>
    <property type="match status" value="1"/>
</dbReference>
<dbReference type="RefSeq" id="WP_275707166.1">
    <property type="nucleotide sequence ID" value="NZ_JANCMW010000007.1"/>
</dbReference>